<dbReference type="InterPro" id="IPR024981">
    <property type="entry name" value="DUF3887"/>
</dbReference>
<dbReference type="PANTHER" id="PTHR43265">
    <property type="entry name" value="ESTERASE ESTD"/>
    <property type="match status" value="1"/>
</dbReference>
<dbReference type="InterPro" id="IPR029058">
    <property type="entry name" value="AB_hydrolase_fold"/>
</dbReference>
<gene>
    <name evidence="4" type="ORF">DVT68_03950</name>
</gene>
<dbReference type="InterPro" id="IPR022742">
    <property type="entry name" value="Hydrolase_4"/>
</dbReference>
<dbReference type="OrthoDB" id="9809549at2"/>
<feature type="domain" description="Serine aminopeptidase S33" evidence="2">
    <location>
        <begin position="187"/>
        <end position="403"/>
    </location>
</feature>
<feature type="signal peptide" evidence="1">
    <location>
        <begin position="1"/>
        <end position="21"/>
    </location>
</feature>
<dbReference type="AlphaFoldDB" id="A0A370KBF6"/>
<dbReference type="Pfam" id="PF13026">
    <property type="entry name" value="DUF3887"/>
    <property type="match status" value="1"/>
</dbReference>
<keyword evidence="1" id="KW-0732">Signal</keyword>
<dbReference type="GO" id="GO:0052689">
    <property type="term" value="F:carboxylic ester hydrolase activity"/>
    <property type="evidence" value="ECO:0007669"/>
    <property type="project" value="TreeGrafter"/>
</dbReference>
<feature type="chain" id="PRO_5016868133" evidence="1">
    <location>
        <begin position="22"/>
        <end position="440"/>
    </location>
</feature>
<comment type="caution">
    <text evidence="4">The sequence shown here is derived from an EMBL/GenBank/DDBJ whole genome shotgun (WGS) entry which is preliminary data.</text>
</comment>
<dbReference type="EMBL" id="QQSY01000001">
    <property type="protein sequence ID" value="RDI99988.1"/>
    <property type="molecule type" value="Genomic_DNA"/>
</dbReference>
<feature type="domain" description="DUF3887" evidence="3">
    <location>
        <begin position="30"/>
        <end position="120"/>
    </location>
</feature>
<dbReference type="Pfam" id="PF12146">
    <property type="entry name" value="Hydrolase_4"/>
    <property type="match status" value="1"/>
</dbReference>
<dbReference type="InterPro" id="IPR053145">
    <property type="entry name" value="AB_hydrolase_Est10"/>
</dbReference>
<evidence type="ECO:0000259" key="2">
    <source>
        <dbReference type="Pfam" id="PF12146"/>
    </source>
</evidence>
<dbReference type="Proteomes" id="UP000254711">
    <property type="component" value="Unassembled WGS sequence"/>
</dbReference>
<dbReference type="PANTHER" id="PTHR43265:SF1">
    <property type="entry name" value="ESTERASE ESTD"/>
    <property type="match status" value="1"/>
</dbReference>
<dbReference type="Gene3D" id="3.40.50.1820">
    <property type="entry name" value="alpha/beta hydrolase"/>
    <property type="match status" value="1"/>
</dbReference>
<dbReference type="Gene3D" id="3.10.450.590">
    <property type="match status" value="1"/>
</dbReference>
<evidence type="ECO:0000259" key="3">
    <source>
        <dbReference type="Pfam" id="PF13026"/>
    </source>
</evidence>
<sequence>MSGLRKLWFIVGLLAASAAQATPEVCAQRAAEILQALQKGDFALVATHFNARMKDALDASRLEKVWTQALPQQFGAFDHAADTKVSLLGDGALAETPLHFANQWLVMRVGCDAQGQVDGLRFAPGAAPAGAEAMGPGERSLAVPTPWGPLPGVLTLPSGQGPFAAVVLVAGSGPNDRDETVGANKPFRDIAQGLAAAGIASLRYDKRSRVYGPRMAQQADAATIDNEVTDDALAAVKLLSVQPGVDPHRVFVLGHSLGAYMAPRIGQREPQLAGLVLLAASARPLLDVIAQQTREQGKLQGLSDEQIQQKEQSIAAEQRWLATADPSRPPPGSFGNAPQGYWLSLREYDAVAVAGALSMPMLILQGGSDFQVSPTQDYGRWQTGLAGRSLVSFHQYEGLNHLFMPAGKTGTPADYQTPSRVDGRVIQDIAKWIKAQPAAH</sequence>
<name>A0A370KBF6_9GAMM</name>
<protein>
    <submittedName>
        <fullName evidence="4">Alpha/beta fold hydrolase</fullName>
    </submittedName>
</protein>
<keyword evidence="4" id="KW-0378">Hydrolase</keyword>
<evidence type="ECO:0000256" key="1">
    <source>
        <dbReference type="SAM" id="SignalP"/>
    </source>
</evidence>
<dbReference type="SUPFAM" id="SSF53474">
    <property type="entry name" value="alpha/beta-Hydrolases"/>
    <property type="match status" value="1"/>
</dbReference>
<keyword evidence="5" id="KW-1185">Reference proteome</keyword>
<evidence type="ECO:0000313" key="5">
    <source>
        <dbReference type="Proteomes" id="UP000254711"/>
    </source>
</evidence>
<evidence type="ECO:0000313" key="4">
    <source>
        <dbReference type="EMBL" id="RDI99988.1"/>
    </source>
</evidence>
<reference evidence="4 5" key="1">
    <citation type="submission" date="2018-07" db="EMBL/GenBank/DDBJ databases">
        <title>Dyella solisilvae sp. nov., isolated from the pine and broad-leaved mixed forest soil.</title>
        <authorList>
            <person name="Gao Z."/>
            <person name="Qiu L."/>
        </authorList>
    </citation>
    <scope>NUCLEOTIDE SEQUENCE [LARGE SCALE GENOMIC DNA]</scope>
    <source>
        <strain evidence="4 5">DHG54</strain>
    </source>
</reference>
<dbReference type="RefSeq" id="WP_114823719.1">
    <property type="nucleotide sequence ID" value="NZ_QQSY01000001.1"/>
</dbReference>
<proteinExistence type="predicted"/>
<organism evidence="4 5">
    <name type="scientific">Dyella solisilvae</name>
    <dbReference type="NCBI Taxonomy" id="1920168"/>
    <lineage>
        <taxon>Bacteria</taxon>
        <taxon>Pseudomonadati</taxon>
        <taxon>Pseudomonadota</taxon>
        <taxon>Gammaproteobacteria</taxon>
        <taxon>Lysobacterales</taxon>
        <taxon>Rhodanobacteraceae</taxon>
        <taxon>Dyella</taxon>
    </lineage>
</organism>
<accession>A0A370KBF6</accession>